<sequence>MSPPPKSRDDFHIGIVCALPLEYDALDYVIDEFWDSKKFGRLSGDPNIYTHGRIGDSNVVVVLLMGMGKVNAASATGSMRSSYPSLELVLLTGICGGVPMPGSGNEQLLGDVIVSKAVVQYDFGRHYPEDFAVKDTLEECMRKPTTNIRNFIGQVQTDRAWARLEDRAAIHLDKLQITSKSGRRPTNYQWPGADRDRLFGSSYSHRHVSGCDTCSAGRSCQASRTLSCLELGCENKALVQRRRVEHKRRLEHAGRIKEAQAPSVFFGTIGSADTVLKYGLERDRLAKAHNLIAFEMEGAGVWNQIPCIIVKGICDYADSHKNKYWQNFAAATAASVSKALIEQYPQTDRRTEPAARASDVDEGRFVQEEYGMGVNKRYAGYVENVKSWRSSEVWDQAAERDGCVIMKSVCDYVDGRKSKSSQDFAAATAAAV</sequence>
<dbReference type="GO" id="GO:0009116">
    <property type="term" value="P:nucleoside metabolic process"/>
    <property type="evidence" value="ECO:0007669"/>
    <property type="project" value="InterPro"/>
</dbReference>
<name>A0AAE8LXX8_9HYPO</name>
<dbReference type="Pfam" id="PF01048">
    <property type="entry name" value="PNP_UDP_1"/>
    <property type="match status" value="1"/>
</dbReference>
<dbReference type="SUPFAM" id="SSF53167">
    <property type="entry name" value="Purine and uridine phosphorylases"/>
    <property type="match status" value="1"/>
</dbReference>
<dbReference type="AlphaFoldDB" id="A0AAE8LXX8"/>
<dbReference type="PANTHER" id="PTHR46082">
    <property type="entry name" value="ATP/GTP-BINDING PROTEIN-RELATED"/>
    <property type="match status" value="1"/>
</dbReference>
<dbReference type="CDD" id="cd09008">
    <property type="entry name" value="MTAN"/>
    <property type="match status" value="1"/>
</dbReference>
<evidence type="ECO:0000313" key="3">
    <source>
        <dbReference type="Proteomes" id="UP001187734"/>
    </source>
</evidence>
<dbReference type="InterPro" id="IPR053137">
    <property type="entry name" value="NLR-like"/>
</dbReference>
<feature type="domain" description="Nucleoside phosphorylase" evidence="1">
    <location>
        <begin position="13"/>
        <end position="129"/>
    </location>
</feature>
<dbReference type="EMBL" id="ONZP01000014">
    <property type="protein sequence ID" value="SPJ70617.1"/>
    <property type="molecule type" value="Genomic_DNA"/>
</dbReference>
<protein>
    <recommendedName>
        <fullName evidence="1">Nucleoside phosphorylase domain-containing protein</fullName>
    </recommendedName>
</protein>
<dbReference type="InterPro" id="IPR000845">
    <property type="entry name" value="Nucleoside_phosphorylase_d"/>
</dbReference>
<dbReference type="Gene3D" id="3.40.50.1580">
    <property type="entry name" value="Nucleoside phosphorylase domain"/>
    <property type="match status" value="1"/>
</dbReference>
<gene>
    <name evidence="2" type="ORF">FTOL_00345</name>
</gene>
<reference evidence="2" key="1">
    <citation type="submission" date="2018-03" db="EMBL/GenBank/DDBJ databases">
        <authorList>
            <person name="Guldener U."/>
        </authorList>
    </citation>
    <scope>NUCLEOTIDE SEQUENCE</scope>
</reference>
<evidence type="ECO:0000259" key="1">
    <source>
        <dbReference type="Pfam" id="PF01048"/>
    </source>
</evidence>
<dbReference type="GO" id="GO:0003824">
    <property type="term" value="F:catalytic activity"/>
    <property type="evidence" value="ECO:0007669"/>
    <property type="project" value="InterPro"/>
</dbReference>
<keyword evidence="3" id="KW-1185">Reference proteome</keyword>
<comment type="caution">
    <text evidence="2">The sequence shown here is derived from an EMBL/GenBank/DDBJ whole genome shotgun (WGS) entry which is preliminary data.</text>
</comment>
<accession>A0AAE8LXX8</accession>
<dbReference type="PANTHER" id="PTHR46082:SF6">
    <property type="entry name" value="AAA+ ATPASE DOMAIN-CONTAINING PROTEIN-RELATED"/>
    <property type="match status" value="1"/>
</dbReference>
<dbReference type="Proteomes" id="UP001187734">
    <property type="component" value="Unassembled WGS sequence"/>
</dbReference>
<proteinExistence type="predicted"/>
<dbReference type="InterPro" id="IPR035994">
    <property type="entry name" value="Nucleoside_phosphorylase_sf"/>
</dbReference>
<organism evidence="2 3">
    <name type="scientific">Fusarium torulosum</name>
    <dbReference type="NCBI Taxonomy" id="33205"/>
    <lineage>
        <taxon>Eukaryota</taxon>
        <taxon>Fungi</taxon>
        <taxon>Dikarya</taxon>
        <taxon>Ascomycota</taxon>
        <taxon>Pezizomycotina</taxon>
        <taxon>Sordariomycetes</taxon>
        <taxon>Hypocreomycetidae</taxon>
        <taxon>Hypocreales</taxon>
        <taxon>Nectriaceae</taxon>
        <taxon>Fusarium</taxon>
    </lineage>
</organism>
<evidence type="ECO:0000313" key="2">
    <source>
        <dbReference type="EMBL" id="SPJ70617.1"/>
    </source>
</evidence>